<evidence type="ECO:0000256" key="2">
    <source>
        <dbReference type="ARBA" id="ARBA00022692"/>
    </source>
</evidence>
<keyword evidence="3 5" id="KW-1133">Transmembrane helix</keyword>
<feature type="transmembrane region" description="Helical" evidence="5">
    <location>
        <begin position="165"/>
        <end position="184"/>
    </location>
</feature>
<feature type="transmembrane region" description="Helical" evidence="5">
    <location>
        <begin position="205"/>
        <end position="222"/>
    </location>
</feature>
<dbReference type="RefSeq" id="WP_075975799.1">
    <property type="nucleotide sequence ID" value="NZ_MKQR01000016.1"/>
</dbReference>
<dbReference type="EMBL" id="MKQR01000016">
    <property type="protein sequence ID" value="OLR92656.1"/>
    <property type="molecule type" value="Genomic_DNA"/>
</dbReference>
<gene>
    <name evidence="7" type="ORF">BJP25_21730</name>
</gene>
<evidence type="ECO:0000256" key="4">
    <source>
        <dbReference type="ARBA" id="ARBA00023136"/>
    </source>
</evidence>
<keyword evidence="8" id="KW-1185">Reference proteome</keyword>
<dbReference type="PANTHER" id="PTHR23514:SF13">
    <property type="entry name" value="INNER MEMBRANE PROTEIN YBJJ"/>
    <property type="match status" value="1"/>
</dbReference>
<organism evidence="7 8">
    <name type="scientific">Actinokineospora bangkokensis</name>
    <dbReference type="NCBI Taxonomy" id="1193682"/>
    <lineage>
        <taxon>Bacteria</taxon>
        <taxon>Bacillati</taxon>
        <taxon>Actinomycetota</taxon>
        <taxon>Actinomycetes</taxon>
        <taxon>Pseudonocardiales</taxon>
        <taxon>Pseudonocardiaceae</taxon>
        <taxon>Actinokineospora</taxon>
    </lineage>
</organism>
<evidence type="ECO:0000259" key="6">
    <source>
        <dbReference type="PROSITE" id="PS50850"/>
    </source>
</evidence>
<feature type="transmembrane region" description="Helical" evidence="5">
    <location>
        <begin position="299"/>
        <end position="317"/>
    </location>
</feature>
<feature type="transmembrane region" description="Helical" evidence="5">
    <location>
        <begin position="275"/>
        <end position="293"/>
    </location>
</feature>
<feature type="transmembrane region" description="Helical" evidence="5">
    <location>
        <begin position="98"/>
        <end position="116"/>
    </location>
</feature>
<dbReference type="GO" id="GO:0022857">
    <property type="term" value="F:transmembrane transporter activity"/>
    <property type="evidence" value="ECO:0007669"/>
    <property type="project" value="InterPro"/>
</dbReference>
<dbReference type="Proteomes" id="UP000186040">
    <property type="component" value="Unassembled WGS sequence"/>
</dbReference>
<dbReference type="CDD" id="cd17393">
    <property type="entry name" value="MFS_MosC_like"/>
    <property type="match status" value="1"/>
</dbReference>
<feature type="domain" description="Major facilitator superfamily (MFS) profile" evidence="6">
    <location>
        <begin position="205"/>
        <end position="392"/>
    </location>
</feature>
<feature type="transmembrane region" description="Helical" evidence="5">
    <location>
        <begin position="43"/>
        <end position="68"/>
    </location>
</feature>
<comment type="subcellular location">
    <subcellularLocation>
        <location evidence="1">Cell membrane</location>
        <topology evidence="1">Multi-pass membrane protein</topology>
    </subcellularLocation>
</comment>
<keyword evidence="2 5" id="KW-0812">Transmembrane</keyword>
<dbReference type="InterPro" id="IPR051788">
    <property type="entry name" value="MFS_Transporter"/>
</dbReference>
<name>A0A1Q9LKT4_9PSEU</name>
<evidence type="ECO:0000256" key="3">
    <source>
        <dbReference type="ARBA" id="ARBA00022989"/>
    </source>
</evidence>
<keyword evidence="4 5" id="KW-0472">Membrane</keyword>
<dbReference type="InterPro" id="IPR036259">
    <property type="entry name" value="MFS_trans_sf"/>
</dbReference>
<accession>A0A1Q9LKT4</accession>
<proteinExistence type="predicted"/>
<dbReference type="GO" id="GO:0005886">
    <property type="term" value="C:plasma membrane"/>
    <property type="evidence" value="ECO:0007669"/>
    <property type="project" value="UniProtKB-SubCell"/>
</dbReference>
<evidence type="ECO:0000256" key="5">
    <source>
        <dbReference type="SAM" id="Phobius"/>
    </source>
</evidence>
<evidence type="ECO:0000256" key="1">
    <source>
        <dbReference type="ARBA" id="ARBA00004651"/>
    </source>
</evidence>
<feature type="transmembrane region" description="Helical" evidence="5">
    <location>
        <begin position="364"/>
        <end position="382"/>
    </location>
</feature>
<dbReference type="Gene3D" id="1.20.1250.20">
    <property type="entry name" value="MFS general substrate transporter like domains"/>
    <property type="match status" value="2"/>
</dbReference>
<dbReference type="STRING" id="1193682.BJP25_21730"/>
<feature type="transmembrane region" description="Helical" evidence="5">
    <location>
        <begin position="75"/>
        <end position="92"/>
    </location>
</feature>
<dbReference type="InterPro" id="IPR011701">
    <property type="entry name" value="MFS"/>
</dbReference>
<dbReference type="Pfam" id="PF07690">
    <property type="entry name" value="MFS_1"/>
    <property type="match status" value="1"/>
</dbReference>
<feature type="transmembrane region" description="Helical" evidence="5">
    <location>
        <begin position="242"/>
        <end position="263"/>
    </location>
</feature>
<dbReference type="InterPro" id="IPR020846">
    <property type="entry name" value="MFS_dom"/>
</dbReference>
<dbReference type="OrthoDB" id="151222at2"/>
<dbReference type="AlphaFoldDB" id="A0A1Q9LKT4"/>
<comment type="caution">
    <text evidence="7">The sequence shown here is derived from an EMBL/GenBank/DDBJ whole genome shotgun (WGS) entry which is preliminary data.</text>
</comment>
<dbReference type="SUPFAM" id="SSF103473">
    <property type="entry name" value="MFS general substrate transporter"/>
    <property type="match status" value="1"/>
</dbReference>
<dbReference type="PROSITE" id="PS50850">
    <property type="entry name" value="MFS"/>
    <property type="match status" value="1"/>
</dbReference>
<feature type="transmembrane region" description="Helical" evidence="5">
    <location>
        <begin position="324"/>
        <end position="344"/>
    </location>
</feature>
<dbReference type="PANTHER" id="PTHR23514">
    <property type="entry name" value="BYPASS OF STOP CODON PROTEIN 6"/>
    <property type="match status" value="1"/>
</dbReference>
<protein>
    <submittedName>
        <fullName evidence="7">MFS transporter</fullName>
    </submittedName>
</protein>
<sequence length="392" mass="38370">MADARARRARAAVAAVFLTNGSLYANAVPRFPQVKADLGLSNAELGAAVAALPAGSLVGGLFASALIVRLRSGPVAAHGIVALAAAVALVGFAPSGPLFAAALFAAGAVDAVVDVAQNTHGLRVQRVYGRSIVNSFHGLWSIGAVLGGLMGSAAAGLAVPLAVHLTASGALFALVALIAGRFTLRGADTVEKAGAAGEGRWTWPALRLVALLGVLACCGAVTEDAGASWGALFLTQEAAAAPATAGLAFVALQVAMTVGRLLGDRVVDRFGPRRVARAGGLLAAAGMGLALALPSVPTALLGFALAGLGTATVIPAAMHAADEVPGLAAGAGLTGVSWFLRIGFLASSPVVGLVADATSLRVGLLGVVLAGLAVLALGRVLAPSARAGAPPG</sequence>
<evidence type="ECO:0000313" key="8">
    <source>
        <dbReference type="Proteomes" id="UP000186040"/>
    </source>
</evidence>
<evidence type="ECO:0000313" key="7">
    <source>
        <dbReference type="EMBL" id="OLR92656.1"/>
    </source>
</evidence>
<feature type="transmembrane region" description="Helical" evidence="5">
    <location>
        <begin position="137"/>
        <end position="159"/>
    </location>
</feature>
<reference evidence="7 8" key="1">
    <citation type="submission" date="2016-10" db="EMBL/GenBank/DDBJ databases">
        <title>The Draft Genome Sequence of Actinokineospora bangkokensis 44EHWT reveals the biosynthetic pathway of antifungal compounds Thailandins with unusual extender unit butylmalonyl-CoA.</title>
        <authorList>
            <person name="Greule A."/>
            <person name="Intra B."/>
            <person name="Flemming S."/>
            <person name="Rommel M.G."/>
            <person name="Panbangred W."/>
            <person name="Bechthold A."/>
        </authorList>
    </citation>
    <scope>NUCLEOTIDE SEQUENCE [LARGE SCALE GENOMIC DNA]</scope>
    <source>
        <strain evidence="7 8">44EHW</strain>
    </source>
</reference>